<evidence type="ECO:0000256" key="1">
    <source>
        <dbReference type="SAM" id="MobiDB-lite"/>
    </source>
</evidence>
<dbReference type="GO" id="GO:0030496">
    <property type="term" value="C:midbody"/>
    <property type="evidence" value="ECO:0007669"/>
    <property type="project" value="TreeGrafter"/>
</dbReference>
<dbReference type="GO" id="GO:0051233">
    <property type="term" value="C:spindle midzone"/>
    <property type="evidence" value="ECO:0007669"/>
    <property type="project" value="TreeGrafter"/>
</dbReference>
<keyword evidence="4" id="KW-1185">Reference proteome</keyword>
<reference evidence="3" key="1">
    <citation type="submission" date="2015-11" db="EMBL/GenBank/DDBJ databases">
        <authorList>
            <consortium name="International Coturnix japonica Genome Analysis Consortium"/>
            <person name="Warren W."/>
            <person name="Burt D.W."/>
            <person name="Antin P.B."/>
            <person name="Lanford R."/>
            <person name="Gros J."/>
            <person name="Wilson R.K."/>
        </authorList>
    </citation>
    <scope>NUCLEOTIDE SEQUENCE [LARGE SCALE GENOMIC DNA]</scope>
</reference>
<dbReference type="Ensembl" id="ENSCJPT00005023175.1">
    <property type="protein sequence ID" value="ENSCJPP00005016496.1"/>
    <property type="gene ID" value="ENSCJPG00005013544.1"/>
</dbReference>
<proteinExistence type="predicted"/>
<sequence length="213" mass="22621">KPLQSIETPLRCAVCVTEVETRGLAEAGLYRVPGAEPLVREWKRRMLHGGESPSGVSDIHVVCGVLKDFLRGLKEPLVTFSLHAAFLQAADIPDEAACSTALQHLVGKLPAANRDTLAFLMLHLLRLVLSQPLWVALAVLVQVEAAGIDSRAGGGKAEDCYCLSGASRTEESLNSVPAIPPPHPPGSVWASASPTSGTTYSKLLLHQPQPLPS</sequence>
<dbReference type="GO" id="GO:0051256">
    <property type="term" value="P:mitotic spindle midzone assembly"/>
    <property type="evidence" value="ECO:0007669"/>
    <property type="project" value="TreeGrafter"/>
</dbReference>
<dbReference type="InterPro" id="IPR008936">
    <property type="entry name" value="Rho_GTPase_activation_prot"/>
</dbReference>
<dbReference type="GeneTree" id="ENSGT00940000154610"/>
<accession>A0A8C2TR94</accession>
<dbReference type="PROSITE" id="PS50238">
    <property type="entry name" value="RHOGAP"/>
    <property type="match status" value="1"/>
</dbReference>
<dbReference type="Pfam" id="PF00620">
    <property type="entry name" value="RhoGAP"/>
    <property type="match status" value="1"/>
</dbReference>
<dbReference type="Gene3D" id="1.10.555.10">
    <property type="entry name" value="Rho GTPase activation protein"/>
    <property type="match status" value="1"/>
</dbReference>
<dbReference type="AlphaFoldDB" id="A0A8C2TR94"/>
<dbReference type="GO" id="GO:0000281">
    <property type="term" value="P:mitotic cytokinesis"/>
    <property type="evidence" value="ECO:0007669"/>
    <property type="project" value="TreeGrafter"/>
</dbReference>
<dbReference type="PANTHER" id="PTHR46199:SF4">
    <property type="entry name" value="RAC GTPASE-ACTIVATING PROTEIN 1"/>
    <property type="match status" value="1"/>
</dbReference>
<reference evidence="3" key="3">
    <citation type="submission" date="2025-09" db="UniProtKB">
        <authorList>
            <consortium name="Ensembl"/>
        </authorList>
    </citation>
    <scope>IDENTIFICATION</scope>
</reference>
<dbReference type="GO" id="GO:0097149">
    <property type="term" value="C:centralspindlin complex"/>
    <property type="evidence" value="ECO:0007669"/>
    <property type="project" value="TreeGrafter"/>
</dbReference>
<dbReference type="SMART" id="SM00324">
    <property type="entry name" value="RhoGAP"/>
    <property type="match status" value="1"/>
</dbReference>
<dbReference type="Proteomes" id="UP000694412">
    <property type="component" value="Chromosome 7"/>
</dbReference>
<dbReference type="GO" id="GO:0005634">
    <property type="term" value="C:nucleus"/>
    <property type="evidence" value="ECO:0007669"/>
    <property type="project" value="TreeGrafter"/>
</dbReference>
<reference evidence="3" key="2">
    <citation type="submission" date="2025-08" db="UniProtKB">
        <authorList>
            <consortium name="Ensembl"/>
        </authorList>
    </citation>
    <scope>IDENTIFICATION</scope>
</reference>
<name>A0A8C2TR94_COTJA</name>
<dbReference type="PANTHER" id="PTHR46199">
    <property type="entry name" value="RAC GTPASE-ACTIVATING PROTEIN 1"/>
    <property type="match status" value="1"/>
</dbReference>
<evidence type="ECO:0000313" key="4">
    <source>
        <dbReference type="Proteomes" id="UP000694412"/>
    </source>
</evidence>
<dbReference type="SUPFAM" id="SSF48350">
    <property type="entry name" value="GTPase activation domain, GAP"/>
    <property type="match status" value="1"/>
</dbReference>
<dbReference type="GO" id="GO:0032154">
    <property type="term" value="C:cleavage furrow"/>
    <property type="evidence" value="ECO:0007669"/>
    <property type="project" value="TreeGrafter"/>
</dbReference>
<protein>
    <recommendedName>
        <fullName evidence="2">Rho-GAP domain-containing protein</fullName>
    </recommendedName>
</protein>
<dbReference type="GO" id="GO:0007266">
    <property type="term" value="P:Rho protein signal transduction"/>
    <property type="evidence" value="ECO:0007669"/>
    <property type="project" value="TreeGrafter"/>
</dbReference>
<organism evidence="3 4">
    <name type="scientific">Coturnix japonica</name>
    <name type="common">Japanese quail</name>
    <name type="synonym">Coturnix coturnix japonica</name>
    <dbReference type="NCBI Taxonomy" id="93934"/>
    <lineage>
        <taxon>Eukaryota</taxon>
        <taxon>Metazoa</taxon>
        <taxon>Chordata</taxon>
        <taxon>Craniata</taxon>
        <taxon>Vertebrata</taxon>
        <taxon>Euteleostomi</taxon>
        <taxon>Archelosauria</taxon>
        <taxon>Archosauria</taxon>
        <taxon>Dinosauria</taxon>
        <taxon>Saurischia</taxon>
        <taxon>Theropoda</taxon>
        <taxon>Coelurosauria</taxon>
        <taxon>Aves</taxon>
        <taxon>Neognathae</taxon>
        <taxon>Galloanserae</taxon>
        <taxon>Galliformes</taxon>
        <taxon>Phasianidae</taxon>
        <taxon>Perdicinae</taxon>
        <taxon>Coturnix</taxon>
    </lineage>
</organism>
<evidence type="ECO:0000259" key="2">
    <source>
        <dbReference type="PROSITE" id="PS50238"/>
    </source>
</evidence>
<dbReference type="InterPro" id="IPR000198">
    <property type="entry name" value="RhoGAP_dom"/>
</dbReference>
<feature type="region of interest" description="Disordered" evidence="1">
    <location>
        <begin position="173"/>
        <end position="196"/>
    </location>
</feature>
<feature type="domain" description="Rho-GAP" evidence="2">
    <location>
        <begin position="1"/>
        <end position="174"/>
    </location>
</feature>
<dbReference type="GO" id="GO:0005096">
    <property type="term" value="F:GTPase activator activity"/>
    <property type="evidence" value="ECO:0007669"/>
    <property type="project" value="TreeGrafter"/>
</dbReference>
<evidence type="ECO:0000313" key="3">
    <source>
        <dbReference type="Ensembl" id="ENSCJPP00005016496.1"/>
    </source>
</evidence>